<evidence type="ECO:0000313" key="1">
    <source>
        <dbReference type="EMBL" id="MDT0323058.1"/>
    </source>
</evidence>
<organism evidence="1 2">
    <name type="scientific">Streptomyces millisiae</name>
    <dbReference type="NCBI Taxonomy" id="3075542"/>
    <lineage>
        <taxon>Bacteria</taxon>
        <taxon>Bacillati</taxon>
        <taxon>Actinomycetota</taxon>
        <taxon>Actinomycetes</taxon>
        <taxon>Kitasatosporales</taxon>
        <taxon>Streptomycetaceae</taxon>
        <taxon>Streptomyces</taxon>
    </lineage>
</organism>
<dbReference type="InterPro" id="IPR036291">
    <property type="entry name" value="NAD(P)-bd_dom_sf"/>
</dbReference>
<evidence type="ECO:0000313" key="2">
    <source>
        <dbReference type="Proteomes" id="UP001183420"/>
    </source>
</evidence>
<dbReference type="EC" id="1.1.-.-" evidence="1"/>
<protein>
    <submittedName>
        <fullName evidence="1">SDR family oxidoreductase</fullName>
        <ecNumber evidence="1">1.1.-.-</ecNumber>
    </submittedName>
</protein>
<dbReference type="CDD" id="cd05374">
    <property type="entry name" value="17beta-HSD-like_SDR_c"/>
    <property type="match status" value="1"/>
</dbReference>
<proteinExistence type="predicted"/>
<name>A0ABU2M0G8_9ACTN</name>
<comment type="caution">
    <text evidence="1">The sequence shown here is derived from an EMBL/GenBank/DDBJ whole genome shotgun (WGS) entry which is preliminary data.</text>
</comment>
<dbReference type="PANTHER" id="PTHR43313:SF1">
    <property type="entry name" value="3BETA-HYDROXYSTEROID DEHYDROGENASE DHS-16"/>
    <property type="match status" value="1"/>
</dbReference>
<keyword evidence="2" id="KW-1185">Reference proteome</keyword>
<accession>A0ABU2M0G8</accession>
<dbReference type="EMBL" id="JAVREM010000084">
    <property type="protein sequence ID" value="MDT0323058.1"/>
    <property type="molecule type" value="Genomic_DNA"/>
</dbReference>
<dbReference type="PRINTS" id="PR00081">
    <property type="entry name" value="GDHRDH"/>
</dbReference>
<dbReference type="Pfam" id="PF00106">
    <property type="entry name" value="adh_short"/>
    <property type="match status" value="1"/>
</dbReference>
<dbReference type="InterPro" id="IPR002347">
    <property type="entry name" value="SDR_fam"/>
</dbReference>
<sequence>MSDLGTSRAVLLTGATAGIGLATTQALAARGFRVYAAARGGADKLAGTPGVHFVKLDVTDSGSVAAAVEEVRAQGETQLAGVVNNAGTIVQGPLELVPESELRRQFEVNVLGPVRVTQAFLPLLREGRGRLVNITAGTARLAVPFLAPISASKASVQSISDALRLELRPWSIPVVVIEPGAMDTQIFTKASDAAQQALATADPDRLALYRTQLDLVAASQANLKMSPPKIVADAIVKALTTGRPKPRYTVGPDVRLLGLLSRLSLRTRDRLITRMLGLHNVPAAG</sequence>
<dbReference type="Proteomes" id="UP001183420">
    <property type="component" value="Unassembled WGS sequence"/>
</dbReference>
<gene>
    <name evidence="1" type="ORF">RNC47_32585</name>
</gene>
<keyword evidence="1" id="KW-0560">Oxidoreductase</keyword>
<dbReference type="GO" id="GO:0016491">
    <property type="term" value="F:oxidoreductase activity"/>
    <property type="evidence" value="ECO:0007669"/>
    <property type="project" value="UniProtKB-KW"/>
</dbReference>
<dbReference type="PANTHER" id="PTHR43313">
    <property type="entry name" value="SHORT-CHAIN DEHYDROGENASE/REDUCTASE FAMILY 9C"/>
    <property type="match status" value="1"/>
</dbReference>
<dbReference type="SUPFAM" id="SSF51735">
    <property type="entry name" value="NAD(P)-binding Rossmann-fold domains"/>
    <property type="match status" value="1"/>
</dbReference>
<dbReference type="Gene3D" id="3.40.50.720">
    <property type="entry name" value="NAD(P)-binding Rossmann-like Domain"/>
    <property type="match status" value="1"/>
</dbReference>
<dbReference type="RefSeq" id="WP_311604069.1">
    <property type="nucleotide sequence ID" value="NZ_JAVREM010000084.1"/>
</dbReference>
<reference evidence="2" key="1">
    <citation type="submission" date="2023-07" db="EMBL/GenBank/DDBJ databases">
        <title>30 novel species of actinomycetes from the DSMZ collection.</title>
        <authorList>
            <person name="Nouioui I."/>
        </authorList>
    </citation>
    <scope>NUCLEOTIDE SEQUENCE [LARGE SCALE GENOMIC DNA]</scope>
    <source>
        <strain evidence="2">DSM 44918</strain>
    </source>
</reference>